<dbReference type="Gene3D" id="3.10.129.10">
    <property type="entry name" value="Hotdog Thioesterase"/>
    <property type="match status" value="1"/>
</dbReference>
<comment type="caution">
    <text evidence="4">The sequence shown here is derived from an EMBL/GenBank/DDBJ whole genome shotgun (WGS) entry which is preliminary data.</text>
</comment>
<evidence type="ECO:0000313" key="5">
    <source>
        <dbReference type="Proteomes" id="UP000249458"/>
    </source>
</evidence>
<dbReference type="CDD" id="cd03443">
    <property type="entry name" value="PaaI_thioesterase"/>
    <property type="match status" value="1"/>
</dbReference>
<protein>
    <submittedName>
        <fullName evidence="4">Esterase</fullName>
    </submittedName>
</protein>
<evidence type="ECO:0000313" key="4">
    <source>
        <dbReference type="EMBL" id="RAP37810.1"/>
    </source>
</evidence>
<dbReference type="NCBIfam" id="TIGR00369">
    <property type="entry name" value="unchar_dom_1"/>
    <property type="match status" value="1"/>
</dbReference>
<feature type="domain" description="Thioesterase" evidence="3">
    <location>
        <begin position="51"/>
        <end position="129"/>
    </location>
</feature>
<dbReference type="EMBL" id="MVJN01000002">
    <property type="protein sequence ID" value="RAP37810.1"/>
    <property type="molecule type" value="Genomic_DNA"/>
</dbReference>
<dbReference type="GO" id="GO:0005829">
    <property type="term" value="C:cytosol"/>
    <property type="evidence" value="ECO:0007669"/>
    <property type="project" value="TreeGrafter"/>
</dbReference>
<dbReference type="GO" id="GO:0061522">
    <property type="term" value="F:1,4-dihydroxy-2-naphthoyl-CoA thioesterase activity"/>
    <property type="evidence" value="ECO:0007669"/>
    <property type="project" value="TreeGrafter"/>
</dbReference>
<comment type="similarity">
    <text evidence="1">Belongs to the thioesterase PaaI family.</text>
</comment>
<dbReference type="PANTHER" id="PTHR43240">
    <property type="entry name" value="1,4-DIHYDROXY-2-NAPHTHOYL-COA THIOESTERASE 1"/>
    <property type="match status" value="1"/>
</dbReference>
<dbReference type="Pfam" id="PF03061">
    <property type="entry name" value="4HBT"/>
    <property type="match status" value="1"/>
</dbReference>
<proteinExistence type="inferred from homology"/>
<evidence type="ECO:0000256" key="1">
    <source>
        <dbReference type="ARBA" id="ARBA00008324"/>
    </source>
</evidence>
<evidence type="ECO:0000256" key="2">
    <source>
        <dbReference type="ARBA" id="ARBA00022801"/>
    </source>
</evidence>
<dbReference type="PANTHER" id="PTHR43240:SF5">
    <property type="entry name" value="1,4-DIHYDROXY-2-NAPHTHOYL-COA THIOESTERASE 1"/>
    <property type="match status" value="1"/>
</dbReference>
<gene>
    <name evidence="4" type="ORF">B1207_02120</name>
</gene>
<accession>A0A364LLT8</accession>
<dbReference type="InterPro" id="IPR029069">
    <property type="entry name" value="HotDog_dom_sf"/>
</dbReference>
<name>A0A364LLT8_9GAMM</name>
<dbReference type="Proteomes" id="UP000249458">
    <property type="component" value="Unassembled WGS sequence"/>
</dbReference>
<dbReference type="RefSeq" id="WP_112218357.1">
    <property type="nucleotide sequence ID" value="NZ_MVJN01000002.1"/>
</dbReference>
<dbReference type="AlphaFoldDB" id="A0A364LLT8"/>
<dbReference type="InterPro" id="IPR006683">
    <property type="entry name" value="Thioestr_dom"/>
</dbReference>
<dbReference type="SUPFAM" id="SSF54637">
    <property type="entry name" value="Thioesterase/thiol ester dehydrase-isomerase"/>
    <property type="match status" value="1"/>
</dbReference>
<keyword evidence="2" id="KW-0378">Hydrolase</keyword>
<reference evidence="4 5" key="1">
    <citation type="submission" date="2017-02" db="EMBL/GenBank/DDBJ databases">
        <title>Legionella quilivanii strain from human: case report and whole genome sequencing analysis.</title>
        <authorList>
            <person name="Lalancette C."/>
            <person name="Leduc J.-M."/>
            <person name="Levesque S."/>
            <person name="Fournier E."/>
            <person name="Saoud J."/>
            <person name="Faucher S.P."/>
            <person name="Bernard K."/>
            <person name="Martineau C."/>
            <person name="Longtin J."/>
        </authorList>
    </citation>
    <scope>NUCLEOTIDE SEQUENCE [LARGE SCALE GENOMIC DNA]</scope>
    <source>
        <strain evidence="4 5">ID143958</strain>
    </source>
</reference>
<dbReference type="InterPro" id="IPR003736">
    <property type="entry name" value="PAAI_dom"/>
</dbReference>
<sequence>MAIWSREITIEQLNQYIKNTMSEVLGMQFVEIGDDFLKASMPVDDRTRQPFGLLHGGANVALAETVASMAANGVIDPQRYYCVGLEINANHLRAVKEGVVTAIASPIHLGRTTQVWEINIFDERGKKTCVSRMTAAVVKR</sequence>
<organism evidence="4 5">
    <name type="scientific">Legionella quinlivanii</name>
    <dbReference type="NCBI Taxonomy" id="45073"/>
    <lineage>
        <taxon>Bacteria</taxon>
        <taxon>Pseudomonadati</taxon>
        <taxon>Pseudomonadota</taxon>
        <taxon>Gammaproteobacteria</taxon>
        <taxon>Legionellales</taxon>
        <taxon>Legionellaceae</taxon>
        <taxon>Legionella</taxon>
    </lineage>
</organism>
<evidence type="ECO:0000259" key="3">
    <source>
        <dbReference type="Pfam" id="PF03061"/>
    </source>
</evidence>